<keyword evidence="12" id="KW-1185">Reference proteome</keyword>
<evidence type="ECO:0000256" key="5">
    <source>
        <dbReference type="ARBA" id="ARBA00023273"/>
    </source>
</evidence>
<dbReference type="Pfam" id="PF00621">
    <property type="entry name" value="RhoGEF"/>
    <property type="match status" value="1"/>
</dbReference>
<dbReference type="SMART" id="SM00326">
    <property type="entry name" value="SH3"/>
    <property type="match status" value="1"/>
</dbReference>
<proteinExistence type="predicted"/>
<dbReference type="SMART" id="SM00325">
    <property type="entry name" value="RhoGEF"/>
    <property type="match status" value="1"/>
</dbReference>
<feature type="compositionally biased region" description="Polar residues" evidence="7">
    <location>
        <begin position="180"/>
        <end position="189"/>
    </location>
</feature>
<dbReference type="InterPro" id="IPR035899">
    <property type="entry name" value="DBL_dom_sf"/>
</dbReference>
<reference evidence="11" key="2">
    <citation type="submission" date="2025-09" db="UniProtKB">
        <authorList>
            <consortium name="Ensembl"/>
        </authorList>
    </citation>
    <scope>IDENTIFICATION</scope>
</reference>
<accession>A0A8C6IDM2</accession>
<dbReference type="PANTHER" id="PTHR12845:SF4">
    <property type="entry name" value="RHO GUANINE NUCLEOTIDE EXCHANGE FACTOR 26"/>
    <property type="match status" value="1"/>
</dbReference>
<sequence>MDGESEVDFSSNGVTPLWRRRSTPPLQLLGRSKPRPQSYQSPSGLLITDFPVEELAALPTPQTPVRVPADPDGRTVSRSPQLLSAHRRPVTNGRTVSPDYRAASPRLRRPKSPLVSYAASGGSPKSTANGTVASPAALLSRASRTPDTPASCATDEDCTGVTASKVSSPIANGLAHKTDSSGPVSQTGQPAGDLELAPSRLSPALPHKSSEQKLPLQRLPSQGNELPNPSVVLSTNSPAALKMGKQQIIPKSLASEIKLSKSNSQNVESHRRLLKVRSMVEGLGAPLGHEGEEGEVDNDMDSPGSLRRGLRSTSYRRAVVSGFDFDSPTSSKKKNRMSQPVLKAVMEDKEKFSSLGRIKKKILKGQGTFDGEENAVLYQNYKEKALDIDSDEEPEAKEQKAEERIVIHHKPLRSTWSQLSAAIFEVISSEHSYLLSLEILIRMFKDSKELTDTMTKTERHHLFSNITDVWEASKKFFTELEARHQNNIFIEDISDIVEKHTASTFDPYVKYCTNEVYQQRTLQKLLATNPSFKEVLSRIESHEDCRNLPMISFLILPMQRVTRLPLLMDTICQKTPKDSPKYEVCKRALKEVSKLVRLCNEGARKMEWTEMMYTINSQLEFKIKPFPLVSSSRWLVKRGELTAYVEDTVLFSKRMSKQQVYFFLFNDVLIITKKKSEESYNVNDYSLRDQLLVESCDHEELNSSPGKNPSTMLYSRQSSATHLFTLTVLSNHASEKVDMLLGAETQSERARWITALGHSSGKQPPDRTTLTQVEIIRSFTAKQPDELSLQVADVVLIYQRVGDGWYEGERLRDGERGWFPMECAKEITCQATIDKNVERMGRLLGLETNV</sequence>
<feature type="compositionally biased region" description="Polar residues" evidence="7">
    <location>
        <begin position="123"/>
        <end position="132"/>
    </location>
</feature>
<dbReference type="GO" id="GO:0042995">
    <property type="term" value="C:cell projection"/>
    <property type="evidence" value="ECO:0007669"/>
    <property type="project" value="UniProtKB-SubCell"/>
</dbReference>
<dbReference type="InterPro" id="IPR001452">
    <property type="entry name" value="SH3_domain"/>
</dbReference>
<evidence type="ECO:0000256" key="4">
    <source>
        <dbReference type="ARBA" id="ARBA00022658"/>
    </source>
</evidence>
<dbReference type="FunFam" id="2.30.30.40:FF:000153">
    <property type="entry name" value="rho guanine nucleotide exchange factor 26"/>
    <property type="match status" value="1"/>
</dbReference>
<evidence type="ECO:0000259" key="9">
    <source>
        <dbReference type="PROSITE" id="PS50003"/>
    </source>
</evidence>
<dbReference type="InterPro" id="IPR035797">
    <property type="entry name" value="ARHGEF16/ARHGEF26_SH3"/>
</dbReference>
<dbReference type="Ensembl" id="ENSMSIT00000044312.1">
    <property type="protein sequence ID" value="ENSMSIP00000035163.1"/>
    <property type="gene ID" value="ENSMSIG00000029279.1"/>
</dbReference>
<evidence type="ECO:0000256" key="3">
    <source>
        <dbReference type="ARBA" id="ARBA00022553"/>
    </source>
</evidence>
<organism evidence="11 12">
    <name type="scientific">Mus spicilegus</name>
    <name type="common">Mound-building mouse</name>
    <dbReference type="NCBI Taxonomy" id="10103"/>
    <lineage>
        <taxon>Eukaryota</taxon>
        <taxon>Metazoa</taxon>
        <taxon>Chordata</taxon>
        <taxon>Craniata</taxon>
        <taxon>Vertebrata</taxon>
        <taxon>Euteleostomi</taxon>
        <taxon>Mammalia</taxon>
        <taxon>Eutheria</taxon>
        <taxon>Euarchontoglires</taxon>
        <taxon>Glires</taxon>
        <taxon>Rodentia</taxon>
        <taxon>Myomorpha</taxon>
        <taxon>Muroidea</taxon>
        <taxon>Muridae</taxon>
        <taxon>Murinae</taxon>
        <taxon>Mus</taxon>
        <taxon>Mus</taxon>
    </lineage>
</organism>
<dbReference type="Pfam" id="PF00018">
    <property type="entry name" value="SH3_1"/>
    <property type="match status" value="1"/>
</dbReference>
<dbReference type="InterPro" id="IPR001849">
    <property type="entry name" value="PH_domain"/>
</dbReference>
<evidence type="ECO:0000259" key="10">
    <source>
        <dbReference type="PROSITE" id="PS50010"/>
    </source>
</evidence>
<keyword evidence="3" id="KW-0597">Phosphoprotein</keyword>
<dbReference type="GeneTree" id="ENSGT01030000234571"/>
<dbReference type="Gene3D" id="2.30.29.30">
    <property type="entry name" value="Pleckstrin-homology domain (PH domain)/Phosphotyrosine-binding domain (PTB)"/>
    <property type="match status" value="1"/>
</dbReference>
<feature type="domain" description="PH" evidence="9">
    <location>
        <begin position="634"/>
        <end position="761"/>
    </location>
</feature>
<feature type="region of interest" description="Disordered" evidence="7">
    <location>
        <begin position="1"/>
        <end position="227"/>
    </location>
</feature>
<dbReference type="FunFam" id="2.30.29.30:FF:000127">
    <property type="entry name" value="Neuronal guanine nucleotide exchange factor"/>
    <property type="match status" value="1"/>
</dbReference>
<dbReference type="AlphaFoldDB" id="A0A8C6IDM2"/>
<dbReference type="PANTHER" id="PTHR12845">
    <property type="entry name" value="GUANINE NUCLEOTIDE EXCHANGE FACTOR"/>
    <property type="match status" value="1"/>
</dbReference>
<dbReference type="SMART" id="SM00233">
    <property type="entry name" value="PH"/>
    <property type="match status" value="1"/>
</dbReference>
<dbReference type="InterPro" id="IPR011993">
    <property type="entry name" value="PH-like_dom_sf"/>
</dbReference>
<dbReference type="InterPro" id="IPR047270">
    <property type="entry name" value="PH_ephexin"/>
</dbReference>
<dbReference type="SUPFAM" id="SSF48065">
    <property type="entry name" value="DBL homology domain (DH-domain)"/>
    <property type="match status" value="1"/>
</dbReference>
<evidence type="ECO:0000313" key="11">
    <source>
        <dbReference type="Ensembl" id="ENSMSIP00000035163.1"/>
    </source>
</evidence>
<dbReference type="CDD" id="cd00160">
    <property type="entry name" value="RhoGEF"/>
    <property type="match status" value="1"/>
</dbReference>
<keyword evidence="4" id="KW-0344">Guanine-nucleotide releasing factor</keyword>
<dbReference type="Gene3D" id="1.20.900.10">
    <property type="entry name" value="Dbl homology (DH) domain"/>
    <property type="match status" value="1"/>
</dbReference>
<feature type="compositionally biased region" description="Polar residues" evidence="7">
    <location>
        <begin position="161"/>
        <end position="170"/>
    </location>
</feature>
<dbReference type="SUPFAM" id="SSF50044">
    <property type="entry name" value="SH3-domain"/>
    <property type="match status" value="1"/>
</dbReference>
<dbReference type="Pfam" id="PF22697">
    <property type="entry name" value="SOS1_NGEF_PH"/>
    <property type="match status" value="1"/>
</dbReference>
<dbReference type="CDD" id="cd11938">
    <property type="entry name" value="SH3_ARHGEF16_26"/>
    <property type="match status" value="1"/>
</dbReference>
<feature type="region of interest" description="Disordered" evidence="7">
    <location>
        <begin position="284"/>
        <end position="308"/>
    </location>
</feature>
<evidence type="ECO:0000259" key="8">
    <source>
        <dbReference type="PROSITE" id="PS50002"/>
    </source>
</evidence>
<comment type="subcellular location">
    <subcellularLocation>
        <location evidence="1">Cell projection</location>
    </subcellularLocation>
</comment>
<name>A0A8C6IDM2_MUSSI</name>
<dbReference type="InterPro" id="IPR055251">
    <property type="entry name" value="SOS1_NGEF_PH"/>
</dbReference>
<dbReference type="PROSITE" id="PS50002">
    <property type="entry name" value="SH3"/>
    <property type="match status" value="1"/>
</dbReference>
<dbReference type="InterPro" id="IPR047271">
    <property type="entry name" value="Ephexin-like"/>
</dbReference>
<dbReference type="InterPro" id="IPR000219">
    <property type="entry name" value="DH_dom"/>
</dbReference>
<feature type="domain" description="SH3" evidence="8">
    <location>
        <begin position="768"/>
        <end position="829"/>
    </location>
</feature>
<reference evidence="11" key="1">
    <citation type="submission" date="2025-08" db="UniProtKB">
        <authorList>
            <consortium name="Ensembl"/>
        </authorList>
    </citation>
    <scope>IDENTIFICATION</scope>
</reference>
<dbReference type="Gene3D" id="2.30.30.40">
    <property type="entry name" value="SH3 Domains"/>
    <property type="match status" value="1"/>
</dbReference>
<dbReference type="FunFam" id="1.20.900.10:FF:000007">
    <property type="entry name" value="rho guanine nucleotide exchange factor 19"/>
    <property type="match status" value="1"/>
</dbReference>
<dbReference type="PROSITE" id="PS50003">
    <property type="entry name" value="PH_DOMAIN"/>
    <property type="match status" value="1"/>
</dbReference>
<feature type="compositionally biased region" description="Low complexity" evidence="7">
    <location>
        <begin position="133"/>
        <end position="143"/>
    </location>
</feature>
<dbReference type="CDD" id="cd01221">
    <property type="entry name" value="PH_ephexin"/>
    <property type="match status" value="1"/>
</dbReference>
<evidence type="ECO:0000256" key="2">
    <source>
        <dbReference type="ARBA" id="ARBA00022443"/>
    </source>
</evidence>
<dbReference type="InterPro" id="IPR036028">
    <property type="entry name" value="SH3-like_dom_sf"/>
</dbReference>
<evidence type="ECO:0000256" key="7">
    <source>
        <dbReference type="SAM" id="MobiDB-lite"/>
    </source>
</evidence>
<evidence type="ECO:0000256" key="1">
    <source>
        <dbReference type="ARBA" id="ARBA00004316"/>
    </source>
</evidence>
<feature type="domain" description="DH" evidence="10">
    <location>
        <begin position="418"/>
        <end position="602"/>
    </location>
</feature>
<dbReference type="PROSITE" id="PS50010">
    <property type="entry name" value="DH_2"/>
    <property type="match status" value="1"/>
</dbReference>
<keyword evidence="5" id="KW-0966">Cell projection</keyword>
<keyword evidence="2 6" id="KW-0728">SH3 domain</keyword>
<dbReference type="GO" id="GO:0005085">
    <property type="term" value="F:guanyl-nucleotide exchange factor activity"/>
    <property type="evidence" value="ECO:0007669"/>
    <property type="project" value="UniProtKB-KW"/>
</dbReference>
<dbReference type="GO" id="GO:0005829">
    <property type="term" value="C:cytosol"/>
    <property type="evidence" value="ECO:0007669"/>
    <property type="project" value="UniProtKB-ARBA"/>
</dbReference>
<evidence type="ECO:0000313" key="12">
    <source>
        <dbReference type="Proteomes" id="UP000694415"/>
    </source>
</evidence>
<protein>
    <submittedName>
        <fullName evidence="11">Rho guanine nucleotide exchange factor 26</fullName>
    </submittedName>
</protein>
<evidence type="ECO:0000256" key="6">
    <source>
        <dbReference type="PROSITE-ProRule" id="PRU00192"/>
    </source>
</evidence>
<dbReference type="SUPFAM" id="SSF50729">
    <property type="entry name" value="PH domain-like"/>
    <property type="match status" value="1"/>
</dbReference>
<dbReference type="Proteomes" id="UP000694415">
    <property type="component" value="Unplaced"/>
</dbReference>